<protein>
    <submittedName>
        <fullName evidence="1">Uncharacterized protein</fullName>
    </submittedName>
</protein>
<organism evidence="1 2">
    <name type="scientific">Suillus fuscotomentosus</name>
    <dbReference type="NCBI Taxonomy" id="1912939"/>
    <lineage>
        <taxon>Eukaryota</taxon>
        <taxon>Fungi</taxon>
        <taxon>Dikarya</taxon>
        <taxon>Basidiomycota</taxon>
        <taxon>Agaricomycotina</taxon>
        <taxon>Agaricomycetes</taxon>
        <taxon>Agaricomycetidae</taxon>
        <taxon>Boletales</taxon>
        <taxon>Suillineae</taxon>
        <taxon>Suillaceae</taxon>
        <taxon>Suillus</taxon>
    </lineage>
</organism>
<dbReference type="GeneID" id="64671560"/>
<dbReference type="Proteomes" id="UP001195769">
    <property type="component" value="Unassembled WGS sequence"/>
</dbReference>
<dbReference type="AlphaFoldDB" id="A0AAD4E021"/>
<gene>
    <name evidence="1" type="ORF">F5891DRAFT_982854</name>
</gene>
<dbReference type="RefSeq" id="XP_041222837.1">
    <property type="nucleotide sequence ID" value="XM_041377262.1"/>
</dbReference>
<dbReference type="EMBL" id="JABBWK010000048">
    <property type="protein sequence ID" value="KAG1897261.1"/>
    <property type="molecule type" value="Genomic_DNA"/>
</dbReference>
<reference evidence="1" key="1">
    <citation type="journal article" date="2020" name="New Phytol.">
        <title>Comparative genomics reveals dynamic genome evolution in host specialist ectomycorrhizal fungi.</title>
        <authorList>
            <person name="Lofgren L.A."/>
            <person name="Nguyen N.H."/>
            <person name="Vilgalys R."/>
            <person name="Ruytinx J."/>
            <person name="Liao H.L."/>
            <person name="Branco S."/>
            <person name="Kuo A."/>
            <person name="LaButti K."/>
            <person name="Lipzen A."/>
            <person name="Andreopoulos W."/>
            <person name="Pangilinan J."/>
            <person name="Riley R."/>
            <person name="Hundley H."/>
            <person name="Na H."/>
            <person name="Barry K."/>
            <person name="Grigoriev I.V."/>
            <person name="Stajich J.E."/>
            <person name="Kennedy P.G."/>
        </authorList>
    </citation>
    <scope>NUCLEOTIDE SEQUENCE</scope>
    <source>
        <strain evidence="1">FC203</strain>
    </source>
</reference>
<name>A0AAD4E021_9AGAM</name>
<proteinExistence type="predicted"/>
<keyword evidence="2" id="KW-1185">Reference proteome</keyword>
<evidence type="ECO:0000313" key="2">
    <source>
        <dbReference type="Proteomes" id="UP001195769"/>
    </source>
</evidence>
<sequence length="232" mass="26571">MPGVLTNIATVYPDVQSQNMDDATLKPLFFTIKFAGTLPKHLIEQNIPIEISVSIAEEYGCFAMPFVKAMSMSPAIDQWRCNITESESNFSDSIECIPSHDEILIPFFPLPSMFDYRNRSDWEKLSKEIEKWLVQLDTKLPQWMWGRDAFWLAFVAAFPFFPRGTWPLWNPRVPLEGAFIEQWLETSGHSSTTIGQETLAIDLDDADNLGEIWEAFCRDAALFYPYPLISAD</sequence>
<comment type="caution">
    <text evidence="1">The sequence shown here is derived from an EMBL/GenBank/DDBJ whole genome shotgun (WGS) entry which is preliminary data.</text>
</comment>
<accession>A0AAD4E021</accession>
<evidence type="ECO:0000313" key="1">
    <source>
        <dbReference type="EMBL" id="KAG1897261.1"/>
    </source>
</evidence>